<proteinExistence type="predicted"/>
<name>A0A8S5RQJ7_9CAUD</name>
<reference evidence="1" key="1">
    <citation type="journal article" date="2021" name="Proc. Natl. Acad. Sci. U.S.A.">
        <title>A Catalog of Tens of Thousands of Viruses from Human Metagenomes Reveals Hidden Associations with Chronic Diseases.</title>
        <authorList>
            <person name="Tisza M.J."/>
            <person name="Buck C.B."/>
        </authorList>
    </citation>
    <scope>NUCLEOTIDE SEQUENCE</scope>
    <source>
        <strain evidence="1">CtuoI59</strain>
    </source>
</reference>
<sequence length="113" mass="11905">MVSIEKVQRGIAAYMEQEIIARLPDASLGKAAAKGAKFVFLARSKQAFDTLAQNPVAKAFGLADTGELDVDMACDAAKEAIGDSGLTVTLPVLGSLTFYPADVDTLKRMIVNA</sequence>
<evidence type="ECO:0000313" key="1">
    <source>
        <dbReference type="EMBL" id="DAE46923.1"/>
    </source>
</evidence>
<organism evidence="1">
    <name type="scientific">Ackermannviridae sp</name>
    <dbReference type="NCBI Taxonomy" id="2831612"/>
    <lineage>
        <taxon>Viruses</taxon>
        <taxon>Duplodnaviria</taxon>
        <taxon>Heunggongvirae</taxon>
        <taxon>Uroviricota</taxon>
        <taxon>Caudoviricetes</taxon>
        <taxon>Pantevenvirales</taxon>
        <taxon>Ackermannviridae</taxon>
    </lineage>
</organism>
<dbReference type="EMBL" id="BK033130">
    <property type="protein sequence ID" value="DAE46923.1"/>
    <property type="molecule type" value="Genomic_DNA"/>
</dbReference>
<accession>A0A8S5RQJ7</accession>
<protein>
    <submittedName>
        <fullName evidence="1">Uncharacterized protein</fullName>
    </submittedName>
</protein>